<gene>
    <name evidence="2" type="ORF">QUF85_26020</name>
</gene>
<evidence type="ECO:0008006" key="4">
    <source>
        <dbReference type="Google" id="ProtNLM"/>
    </source>
</evidence>
<dbReference type="PROSITE" id="PS51257">
    <property type="entry name" value="PROKAR_LIPOPROTEIN"/>
    <property type="match status" value="1"/>
</dbReference>
<dbReference type="Proteomes" id="UP001238973">
    <property type="component" value="Unassembled WGS sequence"/>
</dbReference>
<dbReference type="RefSeq" id="WP_063595920.1">
    <property type="nucleotide sequence ID" value="NZ_CP085395.1"/>
</dbReference>
<comment type="caution">
    <text evidence="2">The sequence shown here is derived from an EMBL/GenBank/DDBJ whole genome shotgun (WGS) entry which is preliminary data.</text>
</comment>
<evidence type="ECO:0000313" key="2">
    <source>
        <dbReference type="EMBL" id="MDM5286743.1"/>
    </source>
</evidence>
<name>A0AAJ1QSR6_9BACI</name>
<evidence type="ECO:0000256" key="1">
    <source>
        <dbReference type="SAM" id="SignalP"/>
    </source>
</evidence>
<accession>A0AAJ1QSR6</accession>
<reference evidence="2" key="1">
    <citation type="submission" date="2023-06" db="EMBL/GenBank/DDBJ databases">
        <title>Comparative genomics of Bacillaceae isolates and their secondary metabolite potential.</title>
        <authorList>
            <person name="Song L."/>
            <person name="Nielsen L.J."/>
            <person name="Mohite O."/>
            <person name="Xu X."/>
            <person name="Weber T."/>
            <person name="Kovacs A.T."/>
        </authorList>
    </citation>
    <scope>NUCLEOTIDE SEQUENCE</scope>
    <source>
        <strain evidence="2">G1S1</strain>
    </source>
</reference>
<feature type="chain" id="PRO_5042607162" description="Lipoprotein" evidence="1">
    <location>
        <begin position="22"/>
        <end position="118"/>
    </location>
</feature>
<dbReference type="EMBL" id="JAUCFI010000003">
    <property type="protein sequence ID" value="MDM5286743.1"/>
    <property type="molecule type" value="Genomic_DNA"/>
</dbReference>
<protein>
    <recommendedName>
        <fullName evidence="4">Lipoprotein</fullName>
    </recommendedName>
</protein>
<keyword evidence="1" id="KW-0732">Signal</keyword>
<proteinExistence type="predicted"/>
<dbReference type="AlphaFoldDB" id="A0AAJ1QSR6"/>
<organism evidence="2 3">
    <name type="scientific">Peribacillus frigoritolerans</name>
    <dbReference type="NCBI Taxonomy" id="450367"/>
    <lineage>
        <taxon>Bacteria</taxon>
        <taxon>Bacillati</taxon>
        <taxon>Bacillota</taxon>
        <taxon>Bacilli</taxon>
        <taxon>Bacillales</taxon>
        <taxon>Bacillaceae</taxon>
        <taxon>Peribacillus</taxon>
    </lineage>
</organism>
<sequence length="118" mass="13466">MKKILNGSLTFLLLSMLVACTDEKDDYARIHANLLPSEGHTYSLQTVGKEITFDLLEESNITNVGPITNEASYKSLNEQYPKLDLKKEPAFIVFDENGLVLKTYDYEEMIDFLQNPEE</sequence>
<evidence type="ECO:0000313" key="3">
    <source>
        <dbReference type="Proteomes" id="UP001238973"/>
    </source>
</evidence>
<feature type="signal peptide" evidence="1">
    <location>
        <begin position="1"/>
        <end position="21"/>
    </location>
</feature>